<dbReference type="PROSITE" id="PS00036">
    <property type="entry name" value="BZIP_BASIC"/>
    <property type="match status" value="1"/>
</dbReference>
<reference evidence="3" key="1">
    <citation type="submission" date="2023-03" db="EMBL/GenBank/DDBJ databases">
        <title>Massive genome expansion in bonnet fungi (Mycena s.s.) driven by repeated elements and novel gene families across ecological guilds.</title>
        <authorList>
            <consortium name="Lawrence Berkeley National Laboratory"/>
            <person name="Harder C.B."/>
            <person name="Miyauchi S."/>
            <person name="Viragh M."/>
            <person name="Kuo A."/>
            <person name="Thoen E."/>
            <person name="Andreopoulos B."/>
            <person name="Lu D."/>
            <person name="Skrede I."/>
            <person name="Drula E."/>
            <person name="Henrissat B."/>
            <person name="Morin E."/>
            <person name="Kohler A."/>
            <person name="Barry K."/>
            <person name="LaButti K."/>
            <person name="Morin E."/>
            <person name="Salamov A."/>
            <person name="Lipzen A."/>
            <person name="Mereny Z."/>
            <person name="Hegedus B."/>
            <person name="Baldrian P."/>
            <person name="Stursova M."/>
            <person name="Weitz H."/>
            <person name="Taylor A."/>
            <person name="Grigoriev I.V."/>
            <person name="Nagy L.G."/>
            <person name="Martin F."/>
            <person name="Kauserud H."/>
        </authorList>
    </citation>
    <scope>NUCLEOTIDE SEQUENCE</scope>
    <source>
        <strain evidence="3">CBHHK067</strain>
    </source>
</reference>
<dbReference type="CDD" id="cd14688">
    <property type="entry name" value="bZIP_YAP"/>
    <property type="match status" value="1"/>
</dbReference>
<feature type="compositionally biased region" description="Polar residues" evidence="1">
    <location>
        <begin position="55"/>
        <end position="71"/>
    </location>
</feature>
<evidence type="ECO:0000313" key="4">
    <source>
        <dbReference type="Proteomes" id="UP001221757"/>
    </source>
</evidence>
<feature type="domain" description="BZIP" evidence="2">
    <location>
        <begin position="72"/>
        <end position="87"/>
    </location>
</feature>
<feature type="compositionally biased region" description="Basic and acidic residues" evidence="1">
    <location>
        <begin position="72"/>
        <end position="90"/>
    </location>
</feature>
<gene>
    <name evidence="3" type="ORF">B0H17DRAFT_1042513</name>
</gene>
<evidence type="ECO:0000259" key="2">
    <source>
        <dbReference type="PROSITE" id="PS00036"/>
    </source>
</evidence>
<proteinExistence type="predicted"/>
<evidence type="ECO:0000256" key="1">
    <source>
        <dbReference type="SAM" id="MobiDB-lite"/>
    </source>
</evidence>
<dbReference type="Gene3D" id="1.20.5.170">
    <property type="match status" value="1"/>
</dbReference>
<dbReference type="EMBL" id="JARKIE010000013">
    <property type="protein sequence ID" value="KAJ7703265.1"/>
    <property type="molecule type" value="Genomic_DNA"/>
</dbReference>
<dbReference type="GO" id="GO:0003700">
    <property type="term" value="F:DNA-binding transcription factor activity"/>
    <property type="evidence" value="ECO:0007669"/>
    <property type="project" value="InterPro"/>
</dbReference>
<dbReference type="AlphaFoldDB" id="A0AAD7E1R6"/>
<sequence length="102" mass="11381">MNGQSQDATNLLVHDPTSPASRTSRKRKTPPTNPEPNNTLPNLTHIINPMGSLPPNYQYSADFSPGALSSSKRAEQNRKAQRAFRERRDQSVAPLLDRIDSR</sequence>
<evidence type="ECO:0000313" key="3">
    <source>
        <dbReference type="EMBL" id="KAJ7703265.1"/>
    </source>
</evidence>
<protein>
    <recommendedName>
        <fullName evidence="2">BZIP domain-containing protein</fullName>
    </recommendedName>
</protein>
<comment type="caution">
    <text evidence="3">The sequence shown here is derived from an EMBL/GenBank/DDBJ whole genome shotgun (WGS) entry which is preliminary data.</text>
</comment>
<accession>A0AAD7E1R6</accession>
<keyword evidence="4" id="KW-1185">Reference proteome</keyword>
<organism evidence="3 4">
    <name type="scientific">Mycena rosella</name>
    <name type="common">Pink bonnet</name>
    <name type="synonym">Agaricus rosellus</name>
    <dbReference type="NCBI Taxonomy" id="1033263"/>
    <lineage>
        <taxon>Eukaryota</taxon>
        <taxon>Fungi</taxon>
        <taxon>Dikarya</taxon>
        <taxon>Basidiomycota</taxon>
        <taxon>Agaricomycotina</taxon>
        <taxon>Agaricomycetes</taxon>
        <taxon>Agaricomycetidae</taxon>
        <taxon>Agaricales</taxon>
        <taxon>Marasmiineae</taxon>
        <taxon>Mycenaceae</taxon>
        <taxon>Mycena</taxon>
    </lineage>
</organism>
<dbReference type="Proteomes" id="UP001221757">
    <property type="component" value="Unassembled WGS sequence"/>
</dbReference>
<name>A0AAD7E1R6_MYCRO</name>
<dbReference type="SUPFAM" id="SSF57959">
    <property type="entry name" value="Leucine zipper domain"/>
    <property type="match status" value="1"/>
</dbReference>
<dbReference type="InterPro" id="IPR046347">
    <property type="entry name" value="bZIP_sf"/>
</dbReference>
<feature type="region of interest" description="Disordered" evidence="1">
    <location>
        <begin position="1"/>
        <end position="102"/>
    </location>
</feature>
<dbReference type="InterPro" id="IPR004827">
    <property type="entry name" value="bZIP"/>
</dbReference>
<feature type="compositionally biased region" description="Low complexity" evidence="1">
    <location>
        <begin position="35"/>
        <end position="44"/>
    </location>
</feature>